<dbReference type="InterPro" id="IPR050256">
    <property type="entry name" value="Glycosyltransferase_2"/>
</dbReference>
<keyword evidence="2" id="KW-1133">Transmembrane helix</keyword>
<dbReference type="InterPro" id="IPR001173">
    <property type="entry name" value="Glyco_trans_2-like"/>
</dbReference>
<evidence type="ECO:0000313" key="4">
    <source>
        <dbReference type="EMBL" id="MBL0404196.1"/>
    </source>
</evidence>
<keyword evidence="2" id="KW-0812">Transmembrane</keyword>
<dbReference type="SUPFAM" id="SSF53448">
    <property type="entry name" value="Nucleotide-diphospho-sugar transferases"/>
    <property type="match status" value="1"/>
</dbReference>
<name>A0A936Z6Y8_9HYPH</name>
<evidence type="ECO:0000259" key="3">
    <source>
        <dbReference type="Pfam" id="PF00535"/>
    </source>
</evidence>
<evidence type="ECO:0000313" key="5">
    <source>
        <dbReference type="Proteomes" id="UP000605848"/>
    </source>
</evidence>
<feature type="compositionally biased region" description="Basic residues" evidence="1">
    <location>
        <begin position="325"/>
        <end position="337"/>
    </location>
</feature>
<keyword evidence="2" id="KW-0472">Membrane</keyword>
<protein>
    <submittedName>
        <fullName evidence="4">Glycosyltransferase family 2 protein</fullName>
    </submittedName>
</protein>
<gene>
    <name evidence="4" type="ORF">JKG68_09480</name>
</gene>
<feature type="transmembrane region" description="Helical" evidence="2">
    <location>
        <begin position="250"/>
        <end position="273"/>
    </location>
</feature>
<comment type="caution">
    <text evidence="4">The sequence shown here is derived from an EMBL/GenBank/DDBJ whole genome shotgun (WGS) entry which is preliminary data.</text>
</comment>
<organism evidence="4 5">
    <name type="scientific">Microvirga aerilata</name>
    <dbReference type="NCBI Taxonomy" id="670292"/>
    <lineage>
        <taxon>Bacteria</taxon>
        <taxon>Pseudomonadati</taxon>
        <taxon>Pseudomonadota</taxon>
        <taxon>Alphaproteobacteria</taxon>
        <taxon>Hyphomicrobiales</taxon>
        <taxon>Methylobacteriaceae</taxon>
        <taxon>Microvirga</taxon>
    </lineage>
</organism>
<dbReference type="Pfam" id="PF00535">
    <property type="entry name" value="Glycos_transf_2"/>
    <property type="match status" value="1"/>
</dbReference>
<dbReference type="InterPro" id="IPR029044">
    <property type="entry name" value="Nucleotide-diphossugar_trans"/>
</dbReference>
<proteinExistence type="predicted"/>
<feature type="domain" description="Glycosyltransferase 2-like" evidence="3">
    <location>
        <begin position="14"/>
        <end position="174"/>
    </location>
</feature>
<dbReference type="Gene3D" id="3.90.550.10">
    <property type="entry name" value="Spore Coat Polysaccharide Biosynthesis Protein SpsA, Chain A"/>
    <property type="match status" value="1"/>
</dbReference>
<dbReference type="RefSeq" id="WP_202058609.1">
    <property type="nucleotide sequence ID" value="NZ_JAEQMY010000010.1"/>
</dbReference>
<feature type="region of interest" description="Disordered" evidence="1">
    <location>
        <begin position="317"/>
        <end position="337"/>
    </location>
</feature>
<evidence type="ECO:0000256" key="2">
    <source>
        <dbReference type="SAM" id="Phobius"/>
    </source>
</evidence>
<dbReference type="PANTHER" id="PTHR48090:SF6">
    <property type="entry name" value="SLR5056 PROTEIN"/>
    <property type="match status" value="1"/>
</dbReference>
<dbReference type="PANTHER" id="PTHR48090">
    <property type="entry name" value="UNDECAPRENYL-PHOSPHATE 4-DEOXY-4-FORMAMIDO-L-ARABINOSE TRANSFERASE-RELATED"/>
    <property type="match status" value="1"/>
</dbReference>
<dbReference type="CDD" id="cd04179">
    <property type="entry name" value="DPM_DPG-synthase_like"/>
    <property type="match status" value="1"/>
</dbReference>
<feature type="transmembrane region" description="Helical" evidence="2">
    <location>
        <begin position="279"/>
        <end position="304"/>
    </location>
</feature>
<dbReference type="Proteomes" id="UP000605848">
    <property type="component" value="Unassembled WGS sequence"/>
</dbReference>
<reference evidence="4" key="1">
    <citation type="submission" date="2021-01" db="EMBL/GenBank/DDBJ databases">
        <title>Microvirga sp.</title>
        <authorList>
            <person name="Kim M.K."/>
        </authorList>
    </citation>
    <scope>NUCLEOTIDE SEQUENCE</scope>
    <source>
        <strain evidence="4">5420S-16</strain>
    </source>
</reference>
<evidence type="ECO:0000256" key="1">
    <source>
        <dbReference type="SAM" id="MobiDB-lite"/>
    </source>
</evidence>
<sequence length="337" mass="37518">MSSSKLHGDRKVAVVIPCFRVRKHIASVIGEIGPEVDFIYVVDDRCPEETGRYVSESIDDPRIRVIFNEVNLGVGGATLAGMARAAEDDVDVIVKIDGDGQMDPRLIPAFTAVILSSEADFAKGNRFFEPEGVMTMPRARLIGNAGLSFMAKFSTGYWHSFDPTNGFFAIHASLMSLLPVEKISKRYFFESDLLFRLGVVEARVVDIPMHAHYADEQSSMQPHKEILRFAKGHLKNLLKRIFYRYFLRDFSLASIELLLGLALLAFGTVFGLLNWQSESYASAGTVMLAAMPIIVGTQLLLAFLNYDIHSTPSTALHPRLEKSKRPGRALRHRKSAP</sequence>
<dbReference type="EMBL" id="JAEQMY010000010">
    <property type="protein sequence ID" value="MBL0404196.1"/>
    <property type="molecule type" value="Genomic_DNA"/>
</dbReference>
<keyword evidence="5" id="KW-1185">Reference proteome</keyword>
<dbReference type="AlphaFoldDB" id="A0A936Z6Y8"/>
<accession>A0A936Z6Y8</accession>